<dbReference type="RefSeq" id="WP_095298727.1">
    <property type="nucleotide sequence ID" value="NZ_CADEPK010000019.1"/>
</dbReference>
<protein>
    <submittedName>
        <fullName evidence="2">Cytochrome c biogenesis protein ResB</fullName>
    </submittedName>
</protein>
<gene>
    <name evidence="2" type="ORF">J2S02_000222</name>
</gene>
<proteinExistence type="predicted"/>
<dbReference type="Proteomes" id="UP001232245">
    <property type="component" value="Unassembled WGS sequence"/>
</dbReference>
<evidence type="ECO:0000313" key="3">
    <source>
        <dbReference type="Proteomes" id="UP001232245"/>
    </source>
</evidence>
<feature type="transmembrane region" description="Helical" evidence="1">
    <location>
        <begin position="42"/>
        <end position="60"/>
    </location>
</feature>
<reference evidence="2 3" key="1">
    <citation type="submission" date="2023-07" db="EMBL/GenBank/DDBJ databases">
        <title>Genomic Encyclopedia of Type Strains, Phase IV (KMG-IV): sequencing the most valuable type-strain genomes for metagenomic binning, comparative biology and taxonomic classification.</title>
        <authorList>
            <person name="Goeker M."/>
        </authorList>
    </citation>
    <scope>NUCLEOTIDE SEQUENCE [LARGE SCALE GENOMIC DNA]</scope>
    <source>
        <strain evidence="2 3">DSM 17723</strain>
    </source>
</reference>
<keyword evidence="1" id="KW-0812">Transmembrane</keyword>
<accession>A0ABT9YV74</accession>
<keyword evidence="1" id="KW-1133">Transmembrane helix</keyword>
<keyword evidence="3" id="KW-1185">Reference proteome</keyword>
<evidence type="ECO:0000256" key="1">
    <source>
        <dbReference type="SAM" id="Phobius"/>
    </source>
</evidence>
<dbReference type="EMBL" id="JAUSTZ010000001">
    <property type="protein sequence ID" value="MDQ0223900.1"/>
    <property type="molecule type" value="Genomic_DNA"/>
</dbReference>
<sequence length="61" mass="6678">MTFAIILVILIGILALIGTLLLGGKGDHNYDEQTKGNISRLSWIYILLGIAIVIAFAIYLF</sequence>
<keyword evidence="1" id="KW-0472">Membrane</keyword>
<comment type="caution">
    <text evidence="2">The sequence shown here is derived from an EMBL/GenBank/DDBJ whole genome shotgun (WGS) entry which is preliminary data.</text>
</comment>
<name>A0ABT9YV74_9BACI</name>
<evidence type="ECO:0000313" key="2">
    <source>
        <dbReference type="EMBL" id="MDQ0223900.1"/>
    </source>
</evidence>
<organism evidence="2 3">
    <name type="scientific">Metabacillus niabensis</name>
    <dbReference type="NCBI Taxonomy" id="324854"/>
    <lineage>
        <taxon>Bacteria</taxon>
        <taxon>Bacillati</taxon>
        <taxon>Bacillota</taxon>
        <taxon>Bacilli</taxon>
        <taxon>Bacillales</taxon>
        <taxon>Bacillaceae</taxon>
        <taxon>Metabacillus</taxon>
    </lineage>
</organism>